<keyword evidence="3" id="KW-1185">Reference proteome</keyword>
<dbReference type="Proteomes" id="UP001501844">
    <property type="component" value="Unassembled WGS sequence"/>
</dbReference>
<dbReference type="InterPro" id="IPR025738">
    <property type="entry name" value="BatD"/>
</dbReference>
<evidence type="ECO:0000256" key="1">
    <source>
        <dbReference type="SAM" id="Phobius"/>
    </source>
</evidence>
<reference evidence="3" key="1">
    <citation type="journal article" date="2019" name="Int. J. Syst. Evol. Microbiol.">
        <title>The Global Catalogue of Microorganisms (GCM) 10K type strain sequencing project: providing services to taxonomists for standard genome sequencing and annotation.</title>
        <authorList>
            <consortium name="The Broad Institute Genomics Platform"/>
            <consortium name="The Broad Institute Genome Sequencing Center for Infectious Disease"/>
            <person name="Wu L."/>
            <person name="Ma J."/>
        </authorList>
    </citation>
    <scope>NUCLEOTIDE SEQUENCE [LARGE SCALE GENOMIC DNA]</scope>
    <source>
        <strain evidence="3">JCM 17917</strain>
    </source>
</reference>
<sequence length="467" mass="52212">MLLLWAVTGLAQSLSIEYGPAAIPIDQYFTISVKVSPTKPVKVEGFPEVEGLQKSTRQLSSSTYKTGEQITVVYTLTQRYAPLKEGEVTVKPFTLTIDGKTVSGKAYKLKVGPAQPVKPAADTLLPTVPVVAPAPEFVDVKENAFLTLHVPKKRAYVGESVPVSLWFYVADTDLGLLDFYQFETQILEIVRQLKQKSAWEEVLEQQEIQPEKIKVGDKAFTRYKLYEAVLFPITAQALSFPGVQLQMVKYKVAKNPSLLTQNRLPEYKIYTSGAQTVTVQALPPHPLRDQVPVGVFRLQEQLSRGTISVNQNAVYQFMIAGEGSIGTMPSPQTLWASSGIEIYPPEVRQYVNRANGKIAGTKTFRYFIVGRHPGAYPMRTLFQWVYFNPVTARYDTLRPSMTVRVRGQEDQNASIRAQSVGGFYDIIATESNRITLLDQMQEARRYSNIALGVLLVVALFIFIKKNS</sequence>
<feature type="transmembrane region" description="Helical" evidence="1">
    <location>
        <begin position="446"/>
        <end position="463"/>
    </location>
</feature>
<accession>A0ABP8FI34</accession>
<evidence type="ECO:0000313" key="3">
    <source>
        <dbReference type="Proteomes" id="UP001501844"/>
    </source>
</evidence>
<keyword evidence="1" id="KW-0472">Membrane</keyword>
<keyword evidence="1" id="KW-0812">Transmembrane</keyword>
<dbReference type="PANTHER" id="PTHR40940">
    <property type="entry name" value="PROTEIN BATD-RELATED"/>
    <property type="match status" value="1"/>
</dbReference>
<dbReference type="Pfam" id="PF13584">
    <property type="entry name" value="BatD"/>
    <property type="match status" value="1"/>
</dbReference>
<proteinExistence type="predicted"/>
<keyword evidence="1" id="KW-1133">Transmembrane helix</keyword>
<gene>
    <name evidence="2" type="ORF">GCM10023183_17420</name>
</gene>
<name>A0ABP8FI34_9BACT</name>
<organism evidence="2 3">
    <name type="scientific">Nibribacter koreensis</name>
    <dbReference type="NCBI Taxonomy" id="1084519"/>
    <lineage>
        <taxon>Bacteria</taxon>
        <taxon>Pseudomonadati</taxon>
        <taxon>Bacteroidota</taxon>
        <taxon>Cytophagia</taxon>
        <taxon>Cytophagales</taxon>
        <taxon>Hymenobacteraceae</taxon>
        <taxon>Nibribacter</taxon>
    </lineage>
</organism>
<protein>
    <submittedName>
        <fullName evidence="2">BatD family protein</fullName>
    </submittedName>
</protein>
<evidence type="ECO:0000313" key="2">
    <source>
        <dbReference type="EMBL" id="GAA4304228.1"/>
    </source>
</evidence>
<dbReference type="EMBL" id="BAABGX010000002">
    <property type="protein sequence ID" value="GAA4304228.1"/>
    <property type="molecule type" value="Genomic_DNA"/>
</dbReference>
<comment type="caution">
    <text evidence="2">The sequence shown here is derived from an EMBL/GenBank/DDBJ whole genome shotgun (WGS) entry which is preliminary data.</text>
</comment>
<dbReference type="PANTHER" id="PTHR40940:SF2">
    <property type="entry name" value="BATD"/>
    <property type="match status" value="1"/>
</dbReference>